<accession>A0A561SMV1</accession>
<dbReference type="FunFam" id="3.40.50.720:FF:000084">
    <property type="entry name" value="Short-chain dehydrogenase reductase"/>
    <property type="match status" value="1"/>
</dbReference>
<dbReference type="InterPro" id="IPR036291">
    <property type="entry name" value="NAD(P)-bd_dom_sf"/>
</dbReference>
<gene>
    <name evidence="3" type="ORF">FHX44_112083</name>
</gene>
<dbReference type="GO" id="GO:0016491">
    <property type="term" value="F:oxidoreductase activity"/>
    <property type="evidence" value="ECO:0007669"/>
    <property type="project" value="UniProtKB-KW"/>
</dbReference>
<comment type="caution">
    <text evidence="3">The sequence shown here is derived from an EMBL/GenBank/DDBJ whole genome shotgun (WGS) entry which is preliminary data.</text>
</comment>
<dbReference type="PANTHER" id="PTHR43477:SF1">
    <property type="entry name" value="DIHYDROANTICAPSIN 7-DEHYDROGENASE"/>
    <property type="match status" value="1"/>
</dbReference>
<dbReference type="Pfam" id="PF13561">
    <property type="entry name" value="adh_short_C2"/>
    <property type="match status" value="1"/>
</dbReference>
<proteinExistence type="inferred from homology"/>
<organism evidence="3 4">
    <name type="scientific">Pseudonocardia hierapolitana</name>
    <dbReference type="NCBI Taxonomy" id="1128676"/>
    <lineage>
        <taxon>Bacteria</taxon>
        <taxon>Bacillati</taxon>
        <taxon>Actinomycetota</taxon>
        <taxon>Actinomycetes</taxon>
        <taxon>Pseudonocardiales</taxon>
        <taxon>Pseudonocardiaceae</taxon>
        <taxon>Pseudonocardia</taxon>
    </lineage>
</organism>
<dbReference type="PANTHER" id="PTHR43477">
    <property type="entry name" value="DIHYDROANTICAPSIN 7-DEHYDROGENASE"/>
    <property type="match status" value="1"/>
</dbReference>
<dbReference type="Gene3D" id="3.40.50.720">
    <property type="entry name" value="NAD(P)-binding Rossmann-like Domain"/>
    <property type="match status" value="1"/>
</dbReference>
<dbReference type="CDD" id="cd05233">
    <property type="entry name" value="SDR_c"/>
    <property type="match status" value="1"/>
</dbReference>
<comment type="similarity">
    <text evidence="1">Belongs to the short-chain dehydrogenases/reductases (SDR) family.</text>
</comment>
<reference evidence="3 4" key="1">
    <citation type="submission" date="2019-06" db="EMBL/GenBank/DDBJ databases">
        <title>Sequencing the genomes of 1000 actinobacteria strains.</title>
        <authorList>
            <person name="Klenk H.-P."/>
        </authorList>
    </citation>
    <scope>NUCLEOTIDE SEQUENCE [LARGE SCALE GENOMIC DNA]</scope>
    <source>
        <strain evidence="3 4">DSM 45671</strain>
    </source>
</reference>
<dbReference type="InterPro" id="IPR051122">
    <property type="entry name" value="SDR_DHRS6-like"/>
</dbReference>
<evidence type="ECO:0000313" key="4">
    <source>
        <dbReference type="Proteomes" id="UP000321261"/>
    </source>
</evidence>
<dbReference type="PRINTS" id="PR00081">
    <property type="entry name" value="GDHRDH"/>
</dbReference>
<sequence length="247" mass="25337">MPEPAVLITGGTSGIGRATAELLHDRGYLVIVTGQDPARVAATRRELPDGVVVLRADARTLADTDRVAEEVGARFGGLTALFLNAGITRPTPLTSLDEAAYDDAFSTNTKGQLFTLVKLLPLLTDGASVVFTVGIGATRGIPGGSVTAGSRGALLAMIPSLALELAPRRIRVNAVSPGAIDTPIWSKSGAPPEMIAEITTEMAASIPFGRFGTAREVAEVVAFLASDKAGYVTGQDIVVGGGSGLRA</sequence>
<keyword evidence="4" id="KW-1185">Reference proteome</keyword>
<evidence type="ECO:0000256" key="1">
    <source>
        <dbReference type="ARBA" id="ARBA00006484"/>
    </source>
</evidence>
<dbReference type="AlphaFoldDB" id="A0A561SMV1"/>
<dbReference type="Proteomes" id="UP000321261">
    <property type="component" value="Unassembled WGS sequence"/>
</dbReference>
<dbReference type="OrthoDB" id="3571370at2"/>
<keyword evidence="2" id="KW-0560">Oxidoreductase</keyword>
<dbReference type="EMBL" id="VIWU01000001">
    <property type="protein sequence ID" value="TWF76195.1"/>
    <property type="molecule type" value="Genomic_DNA"/>
</dbReference>
<dbReference type="InterPro" id="IPR002347">
    <property type="entry name" value="SDR_fam"/>
</dbReference>
<name>A0A561SMV1_9PSEU</name>
<dbReference type="RefSeq" id="WP_147255277.1">
    <property type="nucleotide sequence ID" value="NZ_VIWU01000001.1"/>
</dbReference>
<evidence type="ECO:0000256" key="2">
    <source>
        <dbReference type="ARBA" id="ARBA00023002"/>
    </source>
</evidence>
<protein>
    <submittedName>
        <fullName evidence="3">NAD(P)-dependent dehydrogenase (Short-subunit alcohol dehydrogenase family)</fullName>
    </submittedName>
</protein>
<evidence type="ECO:0000313" key="3">
    <source>
        <dbReference type="EMBL" id="TWF76195.1"/>
    </source>
</evidence>
<dbReference type="SUPFAM" id="SSF51735">
    <property type="entry name" value="NAD(P)-binding Rossmann-fold domains"/>
    <property type="match status" value="1"/>
</dbReference>